<dbReference type="KEGG" id="hjo:AY555_02340"/>
<organism evidence="6 7">
    <name type="scientific">Haematospirillum jordaniae</name>
    <dbReference type="NCBI Taxonomy" id="1549855"/>
    <lineage>
        <taxon>Bacteria</taxon>
        <taxon>Pseudomonadati</taxon>
        <taxon>Pseudomonadota</taxon>
        <taxon>Alphaproteobacteria</taxon>
        <taxon>Rhodospirillales</taxon>
        <taxon>Novispirillaceae</taxon>
        <taxon>Haematospirillum</taxon>
    </lineage>
</organism>
<proteinExistence type="inferred from homology"/>
<dbReference type="GO" id="GO:0015833">
    <property type="term" value="P:peptide transport"/>
    <property type="evidence" value="ECO:0007669"/>
    <property type="project" value="TreeGrafter"/>
</dbReference>
<dbReference type="PANTHER" id="PTHR30290:SF64">
    <property type="entry name" value="ABC TRANSPORTER PERIPLASMIC BINDING PROTEIN"/>
    <property type="match status" value="1"/>
</dbReference>
<dbReference type="STRING" id="1549855.AY555_02340"/>
<name>A0A143DBU1_9PROT</name>
<dbReference type="EMBL" id="CP014525">
    <property type="protein sequence ID" value="AMW34207.1"/>
    <property type="molecule type" value="Genomic_DNA"/>
</dbReference>
<evidence type="ECO:0000256" key="2">
    <source>
        <dbReference type="ARBA" id="ARBA00005695"/>
    </source>
</evidence>
<gene>
    <name evidence="6" type="ORF">AY555_02340</name>
</gene>
<reference evidence="6 7" key="1">
    <citation type="submission" date="2016-02" db="EMBL/GenBank/DDBJ databases">
        <title>Complete Genome of H5569, the type strain of the newly described species Haematospirillium jordaniae.</title>
        <authorList>
            <person name="Nicholson A.C."/>
            <person name="Humrighouse B.W."/>
            <person name="Loparov V."/>
            <person name="McQuiston J.R."/>
        </authorList>
    </citation>
    <scope>NUCLEOTIDE SEQUENCE [LARGE SCALE GENOMIC DNA]</scope>
    <source>
        <strain evidence="6 7">H5569</strain>
    </source>
</reference>
<dbReference type="GO" id="GO:0042884">
    <property type="term" value="P:microcin transport"/>
    <property type="evidence" value="ECO:0007669"/>
    <property type="project" value="TreeGrafter"/>
</dbReference>
<dbReference type="InterPro" id="IPR039424">
    <property type="entry name" value="SBP_5"/>
</dbReference>
<dbReference type="GO" id="GO:0030288">
    <property type="term" value="C:outer membrane-bounded periplasmic space"/>
    <property type="evidence" value="ECO:0007669"/>
    <property type="project" value="TreeGrafter"/>
</dbReference>
<dbReference type="GO" id="GO:0043190">
    <property type="term" value="C:ATP-binding cassette (ABC) transporter complex"/>
    <property type="evidence" value="ECO:0007669"/>
    <property type="project" value="InterPro"/>
</dbReference>
<dbReference type="Gene3D" id="3.10.105.10">
    <property type="entry name" value="Dipeptide-binding Protein, Domain 3"/>
    <property type="match status" value="1"/>
</dbReference>
<dbReference type="Gene3D" id="3.40.190.10">
    <property type="entry name" value="Periplasmic binding protein-like II"/>
    <property type="match status" value="1"/>
</dbReference>
<evidence type="ECO:0000256" key="4">
    <source>
        <dbReference type="SAM" id="SignalP"/>
    </source>
</evidence>
<dbReference type="Pfam" id="PF00496">
    <property type="entry name" value="SBP_bac_5"/>
    <property type="match status" value="1"/>
</dbReference>
<dbReference type="InterPro" id="IPR000914">
    <property type="entry name" value="SBP_5_dom"/>
</dbReference>
<dbReference type="AlphaFoldDB" id="A0A143DBU1"/>
<keyword evidence="3 4" id="KW-0732">Signal</keyword>
<dbReference type="PANTHER" id="PTHR30290">
    <property type="entry name" value="PERIPLASMIC BINDING COMPONENT OF ABC TRANSPORTER"/>
    <property type="match status" value="1"/>
</dbReference>
<dbReference type="GO" id="GO:1904680">
    <property type="term" value="F:peptide transmembrane transporter activity"/>
    <property type="evidence" value="ECO:0007669"/>
    <property type="project" value="TreeGrafter"/>
</dbReference>
<dbReference type="Proteomes" id="UP000076066">
    <property type="component" value="Chromosome"/>
</dbReference>
<evidence type="ECO:0000259" key="5">
    <source>
        <dbReference type="Pfam" id="PF00496"/>
    </source>
</evidence>
<dbReference type="RefSeq" id="WP_066132924.1">
    <property type="nucleotide sequence ID" value="NZ_CP014525.1"/>
</dbReference>
<feature type="signal peptide" evidence="4">
    <location>
        <begin position="1"/>
        <end position="24"/>
    </location>
</feature>
<dbReference type="SUPFAM" id="SSF53850">
    <property type="entry name" value="Periplasmic binding protein-like II"/>
    <property type="match status" value="1"/>
</dbReference>
<dbReference type="InterPro" id="IPR030678">
    <property type="entry name" value="Peptide/Ni-bd"/>
</dbReference>
<dbReference type="PIRSF" id="PIRSF002741">
    <property type="entry name" value="MppA"/>
    <property type="match status" value="1"/>
</dbReference>
<accession>A0A143DBU1</accession>
<dbReference type="OrthoDB" id="9803988at2"/>
<evidence type="ECO:0000313" key="7">
    <source>
        <dbReference type="Proteomes" id="UP000076066"/>
    </source>
</evidence>
<comment type="similarity">
    <text evidence="2">Belongs to the bacterial solute-binding protein 5 family.</text>
</comment>
<evidence type="ECO:0000256" key="1">
    <source>
        <dbReference type="ARBA" id="ARBA00004418"/>
    </source>
</evidence>
<feature type="domain" description="Solute-binding protein family 5" evidence="5">
    <location>
        <begin position="117"/>
        <end position="515"/>
    </location>
</feature>
<dbReference type="GeneID" id="53315990"/>
<keyword evidence="7" id="KW-1185">Reference proteome</keyword>
<sequence>MYAAIRSCLLLFALVTGIAAPSSATEHTSPRKASPTHALAMHGAPKYPEHFQHFDYVNPDAPKGGILRMTHAYAFNSLNPFIMKGVAAPGLAPLGSSYLYASLMVSSKDEPFTEYGYLAESIELADDRSWVAFNLRPQATFHDGTPVLADDVVFSFNTLREKGRPLYRSYWGNITRVEATGPRRVLFTFDGTRNRELPLILGQLPVFSKTDWDGHDFERSSLRIPLGNGPYRIATVESGRRIVWERVENWWGHTVPALRGHYNFDTIRVDIYQDDTVAKEALKAGKVDIRIIRSAQEWARDYPETGKADSPLTRITIKNQSPSGMQGFVFNTRRPPFSDPKVREALIQAFDFEWTNANLSFGLYKRTRSYFGNSDLEATGEPGPEERVLLEPWRDQIPERVFGPAWEPPRTDTPGGLRANLKRALTLLDEAGYEVRNNVMVSRETGQPLTFEILLHHPAWERVTRPLLQNLSRLGIHATMRTIDPAQHLTRRNQYDYDMIVDAWFQSLSPGNEQHDFFGRHGADNPGGRNLAGIKNPAVDAMIEKMVQADTRAELVTASRALDRILRWSFLCIPQWYKNETMYVATRQIRTPEMNVLHPVTDPDIFWYAPQSS</sequence>
<protein>
    <recommendedName>
        <fullName evidence="5">Solute-binding protein family 5 domain-containing protein</fullName>
    </recommendedName>
</protein>
<dbReference type="CDD" id="cd08497">
    <property type="entry name" value="MbnE-like"/>
    <property type="match status" value="1"/>
</dbReference>
<evidence type="ECO:0000313" key="6">
    <source>
        <dbReference type="EMBL" id="AMW34207.1"/>
    </source>
</evidence>
<feature type="chain" id="PRO_5044368576" description="Solute-binding protein family 5 domain-containing protein" evidence="4">
    <location>
        <begin position="25"/>
        <end position="613"/>
    </location>
</feature>
<comment type="subcellular location">
    <subcellularLocation>
        <location evidence="1">Periplasm</location>
    </subcellularLocation>
</comment>
<evidence type="ECO:0000256" key="3">
    <source>
        <dbReference type="ARBA" id="ARBA00022729"/>
    </source>
</evidence>